<accession>A0A6A6RIT0</accession>
<evidence type="ECO:0000256" key="1">
    <source>
        <dbReference type="SAM" id="MobiDB-lite"/>
    </source>
</evidence>
<feature type="compositionally biased region" description="Polar residues" evidence="1">
    <location>
        <begin position="245"/>
        <end position="255"/>
    </location>
</feature>
<feature type="compositionally biased region" description="Pro residues" evidence="1">
    <location>
        <begin position="1"/>
        <end position="11"/>
    </location>
</feature>
<name>A0A6A6RIT0_9PLEO</name>
<organism evidence="2 3">
    <name type="scientific">Massarina eburnea CBS 473.64</name>
    <dbReference type="NCBI Taxonomy" id="1395130"/>
    <lineage>
        <taxon>Eukaryota</taxon>
        <taxon>Fungi</taxon>
        <taxon>Dikarya</taxon>
        <taxon>Ascomycota</taxon>
        <taxon>Pezizomycotina</taxon>
        <taxon>Dothideomycetes</taxon>
        <taxon>Pleosporomycetidae</taxon>
        <taxon>Pleosporales</taxon>
        <taxon>Massarineae</taxon>
        <taxon>Massarinaceae</taxon>
        <taxon>Massarina</taxon>
    </lineage>
</organism>
<dbReference type="AlphaFoldDB" id="A0A6A6RIT0"/>
<gene>
    <name evidence="2" type="ORF">P280DRAFT_195228</name>
</gene>
<evidence type="ECO:0000313" key="2">
    <source>
        <dbReference type="EMBL" id="KAF2635449.1"/>
    </source>
</evidence>
<feature type="region of interest" description="Disordered" evidence="1">
    <location>
        <begin position="1"/>
        <end position="43"/>
    </location>
</feature>
<dbReference type="Proteomes" id="UP000799753">
    <property type="component" value="Unassembled WGS sequence"/>
</dbReference>
<protein>
    <submittedName>
        <fullName evidence="2">Uncharacterized protein</fullName>
    </submittedName>
</protein>
<feature type="compositionally biased region" description="Basic residues" evidence="1">
    <location>
        <begin position="16"/>
        <end position="31"/>
    </location>
</feature>
<reference evidence="2" key="1">
    <citation type="journal article" date="2020" name="Stud. Mycol.">
        <title>101 Dothideomycetes genomes: a test case for predicting lifestyles and emergence of pathogens.</title>
        <authorList>
            <person name="Haridas S."/>
            <person name="Albert R."/>
            <person name="Binder M."/>
            <person name="Bloem J."/>
            <person name="Labutti K."/>
            <person name="Salamov A."/>
            <person name="Andreopoulos B."/>
            <person name="Baker S."/>
            <person name="Barry K."/>
            <person name="Bills G."/>
            <person name="Bluhm B."/>
            <person name="Cannon C."/>
            <person name="Castanera R."/>
            <person name="Culley D."/>
            <person name="Daum C."/>
            <person name="Ezra D."/>
            <person name="Gonzalez J."/>
            <person name="Henrissat B."/>
            <person name="Kuo A."/>
            <person name="Liang C."/>
            <person name="Lipzen A."/>
            <person name="Lutzoni F."/>
            <person name="Magnuson J."/>
            <person name="Mondo S."/>
            <person name="Nolan M."/>
            <person name="Ohm R."/>
            <person name="Pangilinan J."/>
            <person name="Park H.-J."/>
            <person name="Ramirez L."/>
            <person name="Alfaro M."/>
            <person name="Sun H."/>
            <person name="Tritt A."/>
            <person name="Yoshinaga Y."/>
            <person name="Zwiers L.-H."/>
            <person name="Turgeon B."/>
            <person name="Goodwin S."/>
            <person name="Spatafora J."/>
            <person name="Crous P."/>
            <person name="Grigoriev I."/>
        </authorList>
    </citation>
    <scope>NUCLEOTIDE SEQUENCE</scope>
    <source>
        <strain evidence="2">CBS 473.64</strain>
    </source>
</reference>
<dbReference type="SUPFAM" id="SSF48403">
    <property type="entry name" value="Ankyrin repeat"/>
    <property type="match status" value="1"/>
</dbReference>
<feature type="region of interest" description="Disordered" evidence="1">
    <location>
        <begin position="229"/>
        <end position="268"/>
    </location>
</feature>
<dbReference type="InterPro" id="IPR036770">
    <property type="entry name" value="Ankyrin_rpt-contain_sf"/>
</dbReference>
<dbReference type="OrthoDB" id="3799462at2759"/>
<dbReference type="EMBL" id="MU006807">
    <property type="protein sequence ID" value="KAF2635449.1"/>
    <property type="molecule type" value="Genomic_DNA"/>
</dbReference>
<evidence type="ECO:0000313" key="3">
    <source>
        <dbReference type="Proteomes" id="UP000799753"/>
    </source>
</evidence>
<feature type="compositionally biased region" description="Polar residues" evidence="1">
    <location>
        <begin position="135"/>
        <end position="150"/>
    </location>
</feature>
<keyword evidence="3" id="KW-1185">Reference proteome</keyword>
<sequence>MAPTRPDPPPNSAGSRRQRGSLQRVKKRKRSPKEDDHMGRGRKKTWSLPWLKRLVVLRVCGLHFSEIFEMLSVLSGGTTPKIERTAQHNMKKLLGDGWKELCALDAATTRKHFNLLVESEQRRLERKAARRATPTHRSNASSGTTSSEDSAISKYEVQSPPVLKFRPMEIQIPGIHWTPDMRRWPEEPYRISSPVESTMTYTPDICTPLKSPVQRLRFSPCESIRPRSVSHTENWPLSNDHKESFSTPRCKSAESSPDPLANGDFRRDNDDRCASIDSVRSSKLSDVLRRFGHTSSERSLVKRALRLRYSFSSYETSTPYSFLEEPVNIAEPRGTSPFLAKLTEEEDVTWRPPTILRQLCDRIVSQNTQLARECCSMDSECIHRHVASAISGDTRRKNRLSRMFEEIEMERESFYRATGVYPNDKVCRQNTTDTSGRNALFFAAGLAAPMSVLQELIRQTLDINAVDNDQQTFIYHLDLAGIATEKCQCSSYLPWLLRPGSSSTTSDDSTENDYHAHTSAFECLMELLDHVDFDFTHTDNDHKTFLSWLCLSPHFKPEWLCALMSRSTRWTQLILDLSRLRDSSNLSFTDCLSLGDRAILAECISVVPGTLSSMDPYLCDFDIRVPSYRNRVLELLEDAYDVRNDDDDMLAAARNLYSQGANFTSPSQDGRTPLSEARRCKCYKTCEFLQSLRVAPCGPVPLCSTAQSFTMSVFNLERKAKGSATTLTARSMKSVVKLFRPNLK</sequence>
<proteinExistence type="predicted"/>
<dbReference type="Gene3D" id="1.25.40.20">
    <property type="entry name" value="Ankyrin repeat-containing domain"/>
    <property type="match status" value="1"/>
</dbReference>
<feature type="region of interest" description="Disordered" evidence="1">
    <location>
        <begin position="124"/>
        <end position="153"/>
    </location>
</feature>